<evidence type="ECO:0000313" key="2">
    <source>
        <dbReference type="Proteomes" id="UP001383192"/>
    </source>
</evidence>
<evidence type="ECO:0000313" key="1">
    <source>
        <dbReference type="EMBL" id="KAK7036753.1"/>
    </source>
</evidence>
<sequence length="270" mass="30646">MSFTQTETLSQPPLFLFNPKHRLQDAFVRPPDELVYLALMELSLINIELIEFRLPLYARMNVPAMMTHYTYLVPDEQLHKASEALLELGLPAFYPDNTLQGDFLTLAKTHRITRSTAPGLLQYLSLLPASFASFTPEELSEIHILPPKGSSFDHTLHIYSPRPSAVYSCLFRALSRYPRSARTRGTLLADLAELIRYNLLKATCFNEETIDDDAEEYNVDDDPDVQDALGQVRRWSEAGEWREGEEWIGDCLAAVVSGKGRIELVPWKTG</sequence>
<name>A0AAW0CDT4_9AGAR</name>
<dbReference type="EMBL" id="JAYKXP010000049">
    <property type="protein sequence ID" value="KAK7036753.1"/>
    <property type="molecule type" value="Genomic_DNA"/>
</dbReference>
<accession>A0AAW0CDT4</accession>
<dbReference type="Proteomes" id="UP001383192">
    <property type="component" value="Unassembled WGS sequence"/>
</dbReference>
<proteinExistence type="predicted"/>
<comment type="caution">
    <text evidence="1">The sequence shown here is derived from an EMBL/GenBank/DDBJ whole genome shotgun (WGS) entry which is preliminary data.</text>
</comment>
<dbReference type="AlphaFoldDB" id="A0AAW0CDT4"/>
<keyword evidence="2" id="KW-1185">Reference proteome</keyword>
<organism evidence="1 2">
    <name type="scientific">Paramarasmius palmivorus</name>
    <dbReference type="NCBI Taxonomy" id="297713"/>
    <lineage>
        <taxon>Eukaryota</taxon>
        <taxon>Fungi</taxon>
        <taxon>Dikarya</taxon>
        <taxon>Basidiomycota</taxon>
        <taxon>Agaricomycotina</taxon>
        <taxon>Agaricomycetes</taxon>
        <taxon>Agaricomycetidae</taxon>
        <taxon>Agaricales</taxon>
        <taxon>Marasmiineae</taxon>
        <taxon>Marasmiaceae</taxon>
        <taxon>Paramarasmius</taxon>
    </lineage>
</organism>
<gene>
    <name evidence="1" type="ORF">VNI00_011419</name>
</gene>
<protein>
    <submittedName>
        <fullName evidence="1">Uncharacterized protein</fullName>
    </submittedName>
</protein>
<reference evidence="1 2" key="1">
    <citation type="submission" date="2024-01" db="EMBL/GenBank/DDBJ databases">
        <title>A draft genome for a cacao thread blight-causing isolate of Paramarasmius palmivorus.</title>
        <authorList>
            <person name="Baruah I.K."/>
            <person name="Bukari Y."/>
            <person name="Amoako-Attah I."/>
            <person name="Meinhardt L.W."/>
            <person name="Bailey B.A."/>
            <person name="Cohen S.P."/>
        </authorList>
    </citation>
    <scope>NUCLEOTIDE SEQUENCE [LARGE SCALE GENOMIC DNA]</scope>
    <source>
        <strain evidence="1 2">GH-12</strain>
    </source>
</reference>